<reference evidence="1" key="1">
    <citation type="submission" date="2023-03" db="EMBL/GenBank/DDBJ databases">
        <title>Massive genome expansion in bonnet fungi (Mycena s.s.) driven by repeated elements and novel gene families across ecological guilds.</title>
        <authorList>
            <consortium name="Lawrence Berkeley National Laboratory"/>
            <person name="Harder C.B."/>
            <person name="Miyauchi S."/>
            <person name="Viragh M."/>
            <person name="Kuo A."/>
            <person name="Thoen E."/>
            <person name="Andreopoulos B."/>
            <person name="Lu D."/>
            <person name="Skrede I."/>
            <person name="Drula E."/>
            <person name="Henrissat B."/>
            <person name="Morin E."/>
            <person name="Kohler A."/>
            <person name="Barry K."/>
            <person name="LaButti K."/>
            <person name="Morin E."/>
            <person name="Salamov A."/>
            <person name="Lipzen A."/>
            <person name="Mereny Z."/>
            <person name="Hegedus B."/>
            <person name="Baldrian P."/>
            <person name="Stursova M."/>
            <person name="Weitz H."/>
            <person name="Taylor A."/>
            <person name="Grigoriev I.V."/>
            <person name="Nagy L.G."/>
            <person name="Martin F."/>
            <person name="Kauserud H."/>
        </authorList>
    </citation>
    <scope>NUCLEOTIDE SEQUENCE</scope>
    <source>
        <strain evidence="1">9144</strain>
    </source>
</reference>
<protein>
    <submittedName>
        <fullName evidence="1">Uncharacterized protein</fullName>
    </submittedName>
</protein>
<gene>
    <name evidence="1" type="ORF">GGX14DRAFT_565619</name>
</gene>
<sequence length="524" mass="58363">MTTLSSLYEELLQEIGCQASIQEQMALRSVCRAARHAVDPLIFARSPIVVDMGPQIDKTLGQLETLAKGDSVWARVGRTLRVSQISPNLDLLWPTLRSLKNIRTVEWTIRSTDTFEAKRNLAEFLKTIDSLEDFILVDKSDVDSHYAFLDVSSNLRKLSVTLERSLSPGTRGYPTAMQWIRTVVGKSPRLEQLVPPSPDDWTGICPILQATGIKLKQISKVFASKELLAYLGSYSGLENLTVIQRGDDDLAHLFFDSLVQHKDSLLSLICSAYFEGEWCLRRYNLHIISQLHALQGLQMNVNSYDIIDDCNIITTFLDMAPDMPALRSICIRATATVDSLHGACGRNRIMGEQITQTNVDAVLTKSEHQKLHWKTHRNTCYVKTHPGTLTPTDVAIHHLMQAYDTSAVQFLPAALMKAQPDCDLAAELEKPTAAVITLEQAAGEEAMAHAVAAGRIPPYTISANVALVSLAEEAKRRGHPNPFFEHPLDRQMRLHRGDLIATLIFQPGGRIFTKRFVGKTLFGL</sequence>
<evidence type="ECO:0000313" key="1">
    <source>
        <dbReference type="EMBL" id="KAJ7210409.1"/>
    </source>
</evidence>
<evidence type="ECO:0000313" key="2">
    <source>
        <dbReference type="Proteomes" id="UP001219525"/>
    </source>
</evidence>
<name>A0AAD6VED9_9AGAR</name>
<keyword evidence="2" id="KW-1185">Reference proteome</keyword>
<proteinExistence type="predicted"/>
<organism evidence="1 2">
    <name type="scientific">Mycena pura</name>
    <dbReference type="NCBI Taxonomy" id="153505"/>
    <lineage>
        <taxon>Eukaryota</taxon>
        <taxon>Fungi</taxon>
        <taxon>Dikarya</taxon>
        <taxon>Basidiomycota</taxon>
        <taxon>Agaricomycotina</taxon>
        <taxon>Agaricomycetes</taxon>
        <taxon>Agaricomycetidae</taxon>
        <taxon>Agaricales</taxon>
        <taxon>Marasmiineae</taxon>
        <taxon>Mycenaceae</taxon>
        <taxon>Mycena</taxon>
    </lineage>
</organism>
<dbReference type="AlphaFoldDB" id="A0AAD6VED9"/>
<comment type="caution">
    <text evidence="1">The sequence shown here is derived from an EMBL/GenBank/DDBJ whole genome shotgun (WGS) entry which is preliminary data.</text>
</comment>
<accession>A0AAD6VED9</accession>
<dbReference type="Proteomes" id="UP001219525">
    <property type="component" value="Unassembled WGS sequence"/>
</dbReference>
<dbReference type="EMBL" id="JARJCW010000028">
    <property type="protein sequence ID" value="KAJ7210409.1"/>
    <property type="molecule type" value="Genomic_DNA"/>
</dbReference>